<evidence type="ECO:0000256" key="1">
    <source>
        <dbReference type="ARBA" id="ARBA00009387"/>
    </source>
</evidence>
<evidence type="ECO:0000313" key="4">
    <source>
        <dbReference type="EMBL" id="SIT11103.1"/>
    </source>
</evidence>
<dbReference type="Proteomes" id="UP000185678">
    <property type="component" value="Unassembled WGS sequence"/>
</dbReference>
<accession>A0A1N7PKB9</accession>
<protein>
    <submittedName>
        <fullName evidence="4">Soluble lytic murein transglycosylase</fullName>
    </submittedName>
</protein>
<dbReference type="Gene3D" id="1.25.40.10">
    <property type="entry name" value="Tetratricopeptide repeat domain"/>
    <property type="match status" value="1"/>
</dbReference>
<gene>
    <name evidence="4" type="ORF">SAMN05421779_10738</name>
</gene>
<feature type="region of interest" description="Disordered" evidence="2">
    <location>
        <begin position="413"/>
        <end position="441"/>
    </location>
</feature>
<keyword evidence="5" id="KW-1185">Reference proteome</keyword>
<dbReference type="SUPFAM" id="SSF48452">
    <property type="entry name" value="TPR-like"/>
    <property type="match status" value="1"/>
</dbReference>
<sequence>MARTPYPPYPLFRPWRKWLAGCIRPCRVLLLTCGFIGVWAMVLTARAAPATAPLPAPPLDGNCLAAIARAEQAERLPQNLLLAVALTESGRRTQNGFLPWPWTLNVDGRGLYLDSRQEAERWAERLFAEGARNIDFGCMQVSSLYHPQAFLSIRQALDPALNTAYAARFLRSLYQQTGSWEQAVARYHSADTERGGAYRQRVLAALRGDLGPAQTYAEEVERLQGPLLAASRLISSDPAAAADSFGRYLADHPADPVALAGRALALQRSGQGQAAYGDLENLYLSSLTRAGPSAPQTRQAWQQLVRLLGSLPVAERIKRLEYLTGLYGDDSRPHEWLVRDSLASGDDPRALRHKQALIRLHPKEGRLYLDAAVIARRIGDHTQAQTLARQALALPAAALNDSDRQQAQALLHALAPSPASPAVKSDASPANTPRTASPSGG</sequence>
<name>A0A1N7PKB9_9PROT</name>
<dbReference type="OrthoDB" id="5945995at2"/>
<dbReference type="STRING" id="80876.SAMN05421779_10738"/>
<reference evidence="4 5" key="1">
    <citation type="submission" date="2017-01" db="EMBL/GenBank/DDBJ databases">
        <authorList>
            <person name="Mah S.A."/>
            <person name="Swanson W.J."/>
            <person name="Moy G.W."/>
            <person name="Vacquier V.D."/>
        </authorList>
    </citation>
    <scope>NUCLEOTIDE SEQUENCE [LARGE SCALE GENOMIC DNA]</scope>
    <source>
        <strain evidence="4 5">DSM 11589</strain>
    </source>
</reference>
<dbReference type="AlphaFoldDB" id="A0A1N7PKB9"/>
<feature type="compositionally biased region" description="Polar residues" evidence="2">
    <location>
        <begin position="431"/>
        <end position="441"/>
    </location>
</feature>
<feature type="domain" description="Transglycosylase SLT" evidence="3">
    <location>
        <begin position="137"/>
        <end position="190"/>
    </location>
</feature>
<dbReference type="InterPro" id="IPR023346">
    <property type="entry name" value="Lysozyme-like_dom_sf"/>
</dbReference>
<dbReference type="InterPro" id="IPR011990">
    <property type="entry name" value="TPR-like_helical_dom_sf"/>
</dbReference>
<dbReference type="Gene3D" id="1.10.530.10">
    <property type="match status" value="1"/>
</dbReference>
<dbReference type="InterPro" id="IPR008258">
    <property type="entry name" value="Transglycosylase_SLT_dom_1"/>
</dbReference>
<feature type="compositionally biased region" description="Low complexity" evidence="2">
    <location>
        <begin position="413"/>
        <end position="430"/>
    </location>
</feature>
<evidence type="ECO:0000313" key="5">
    <source>
        <dbReference type="Proteomes" id="UP000185678"/>
    </source>
</evidence>
<evidence type="ECO:0000259" key="3">
    <source>
        <dbReference type="Pfam" id="PF01464"/>
    </source>
</evidence>
<dbReference type="SUPFAM" id="SSF53955">
    <property type="entry name" value="Lysozyme-like"/>
    <property type="match status" value="1"/>
</dbReference>
<dbReference type="EMBL" id="FTOA01000007">
    <property type="protein sequence ID" value="SIT11103.1"/>
    <property type="molecule type" value="Genomic_DNA"/>
</dbReference>
<evidence type="ECO:0000256" key="2">
    <source>
        <dbReference type="SAM" id="MobiDB-lite"/>
    </source>
</evidence>
<organism evidence="4 5">
    <name type="scientific">Insolitispirillum peregrinum</name>
    <dbReference type="NCBI Taxonomy" id="80876"/>
    <lineage>
        <taxon>Bacteria</taxon>
        <taxon>Pseudomonadati</taxon>
        <taxon>Pseudomonadota</taxon>
        <taxon>Alphaproteobacteria</taxon>
        <taxon>Rhodospirillales</taxon>
        <taxon>Novispirillaceae</taxon>
        <taxon>Insolitispirillum</taxon>
    </lineage>
</organism>
<dbReference type="Pfam" id="PF01464">
    <property type="entry name" value="SLT"/>
    <property type="match status" value="1"/>
</dbReference>
<dbReference type="CDD" id="cd13400">
    <property type="entry name" value="LT_IagB-like"/>
    <property type="match status" value="1"/>
</dbReference>
<proteinExistence type="inferred from homology"/>
<comment type="similarity">
    <text evidence="1">Belongs to the virb1 family.</text>
</comment>